<protein>
    <submittedName>
        <fullName evidence="1">Uncharacterized protein</fullName>
    </submittedName>
</protein>
<organism evidence="1 2">
    <name type="scientific">Fusarium solani subsp. cucurbitae</name>
    <name type="common">Neocosmosporum cucurbitae</name>
    <dbReference type="NCBI Taxonomy" id="2747967"/>
    <lineage>
        <taxon>Eukaryota</taxon>
        <taxon>Fungi</taxon>
        <taxon>Dikarya</taxon>
        <taxon>Ascomycota</taxon>
        <taxon>Pezizomycotina</taxon>
        <taxon>Sordariomycetes</taxon>
        <taxon>Hypocreomycetidae</taxon>
        <taxon>Hypocreales</taxon>
        <taxon>Nectriaceae</taxon>
        <taxon>Fusarium</taxon>
        <taxon>Fusarium solani species complex</taxon>
    </lineage>
</organism>
<keyword evidence="2" id="KW-1185">Reference proteome</keyword>
<sequence>MARIYSSAVVVYSWVGPNDYTLAFETLVTLSRLVREKTGDRHHSKYPKHLTFQPEWLRQHHNLCDPKDEPGSLHQGNPWLSIFCLGSEEYWKRIWIFQEVVLARRLLLLSSGDKILEWEDVPLVSSGMNRLASEVHKTRQSKPNHISEKAWRFIIELCPWRRFGLVRIGRLQVQTPSLEHAEYTGWIITNIASRLKATDPRDYIYGLLGVTKIPILPDHTPGKPLSELFVEYVTGWLNATCGRERPLLKPLSFLSVAGVGLFCSSDNLPSWVPNYPGNARRFYTKTFLPRLNHDNSDIPENPAKDPYFVKDTQSLFVWGSKMGPIDTILEERDCNDFQVFYSFLKSFMTRHAHYVSGAPSIQALCQVLRAENESKVVTSTTVMLALCITSLPSSFDRPDPESPPASPWYHEWETRFYDFAFPGIDMQQLGFTRIPAQETLSWSKDQRNQLLSYLTEGDHYVFVSAVGVLDLDIQGLLHNLEPNAQWFELR</sequence>
<evidence type="ECO:0000313" key="1">
    <source>
        <dbReference type="EMBL" id="UPL00399.1"/>
    </source>
</evidence>
<gene>
    <name evidence="1" type="ORF">LCI18_011333</name>
</gene>
<reference evidence="1" key="1">
    <citation type="submission" date="2021-11" db="EMBL/GenBank/DDBJ databases">
        <title>Fusarium solani-melongenae Genome sequencing and assembly.</title>
        <authorList>
            <person name="Xie S."/>
            <person name="Huang L."/>
            <person name="Zhang X."/>
        </authorList>
    </citation>
    <scope>NUCLEOTIDE SEQUENCE</scope>
    <source>
        <strain evidence="1">CRI 24-3</strain>
    </source>
</reference>
<dbReference type="Proteomes" id="UP000830768">
    <property type="component" value="Chromosome 9"/>
</dbReference>
<proteinExistence type="predicted"/>
<evidence type="ECO:0000313" key="2">
    <source>
        <dbReference type="Proteomes" id="UP000830768"/>
    </source>
</evidence>
<accession>A0ACD3ZJX9</accession>
<name>A0ACD3ZJX9_FUSSC</name>
<dbReference type="EMBL" id="CP090037">
    <property type="protein sequence ID" value="UPL00399.1"/>
    <property type="molecule type" value="Genomic_DNA"/>
</dbReference>